<keyword evidence="1" id="KW-0472">Membrane</keyword>
<evidence type="ECO:0000313" key="3">
    <source>
        <dbReference type="EMBL" id="SCU83107.1"/>
    </source>
</evidence>
<dbReference type="Proteomes" id="UP000191144">
    <property type="component" value="Chromosome C"/>
</dbReference>
<dbReference type="AlphaFoldDB" id="A0A1G4J0L6"/>
<proteinExistence type="predicted"/>
<dbReference type="InterPro" id="IPR028000">
    <property type="entry name" value="Pma1"/>
</dbReference>
<name>A0A1G4J0L6_9SACH</name>
<feature type="transmembrane region" description="Helical" evidence="1">
    <location>
        <begin position="314"/>
        <end position="336"/>
    </location>
</feature>
<organism evidence="3 4">
    <name type="scientific">Lachancea meyersii CBS 8951</name>
    <dbReference type="NCBI Taxonomy" id="1266667"/>
    <lineage>
        <taxon>Eukaryota</taxon>
        <taxon>Fungi</taxon>
        <taxon>Dikarya</taxon>
        <taxon>Ascomycota</taxon>
        <taxon>Saccharomycotina</taxon>
        <taxon>Saccharomycetes</taxon>
        <taxon>Saccharomycetales</taxon>
        <taxon>Saccharomycetaceae</taxon>
        <taxon>Lachancea</taxon>
    </lineage>
</organism>
<dbReference type="OrthoDB" id="4084551at2759"/>
<keyword evidence="1" id="KW-0812">Transmembrane</keyword>
<reference evidence="4" key="1">
    <citation type="submission" date="2016-03" db="EMBL/GenBank/DDBJ databases">
        <authorList>
            <person name="Devillers Hugo."/>
        </authorList>
    </citation>
    <scope>NUCLEOTIDE SEQUENCE [LARGE SCALE GENOMIC DNA]</scope>
</reference>
<accession>A0A1G4J0L6</accession>
<dbReference type="EMBL" id="LT598479">
    <property type="protein sequence ID" value="SCU83107.1"/>
    <property type="molecule type" value="Genomic_DNA"/>
</dbReference>
<keyword evidence="2" id="KW-0732">Signal</keyword>
<keyword evidence="1" id="KW-1133">Transmembrane helix</keyword>
<protein>
    <submittedName>
        <fullName evidence="3">LAME_0C03994g1_1</fullName>
    </submittedName>
</protein>
<evidence type="ECO:0000313" key="4">
    <source>
        <dbReference type="Proteomes" id="UP000191144"/>
    </source>
</evidence>
<feature type="signal peptide" evidence="2">
    <location>
        <begin position="1"/>
        <end position="20"/>
    </location>
</feature>
<keyword evidence="4" id="KW-1185">Reference proteome</keyword>
<evidence type="ECO:0000256" key="2">
    <source>
        <dbReference type="SAM" id="SignalP"/>
    </source>
</evidence>
<evidence type="ECO:0000256" key="1">
    <source>
        <dbReference type="SAM" id="Phobius"/>
    </source>
</evidence>
<gene>
    <name evidence="3" type="ORF">LAME_0C03994G</name>
</gene>
<feature type="chain" id="PRO_5009235822" evidence="2">
    <location>
        <begin position="21"/>
        <end position="391"/>
    </location>
</feature>
<sequence length="391" mass="45412">MAIVRLSLLYVLIWLGVVDAYRNAVNPRPTTTTSEVIKPWRRTIYSTQVEVVTPTVIAGVTFSAKPAVTPDPLQPWVSLDKLGNPKTVKPEIKKGRTVRGTPDYSTYFQTLHVTTLTGDEIGAHNMDKDDILVEDVFEDEDKTYVSLNPIIRCTPQRYRNKGLAKDISSEPFCTPFENVEWKIDHTYFVTWYTKFFEDPETDKIAEKVRLHAFYVKEKAHEKGFKKRNLHGAFFSTEWVKNVDGLYPMEPTEEWLQDKYERRILIAIQPDYIEDEAFDPWANGILLHVIMGSRVFKNTKEQLALQDAGISDDTWYYVALTMPTMVVVACVAMYFFLHLNKTHRDIHDVRQFAVNQRRRVLGTFKTFNKYKKLKNRPYSELPTHSKKSSKQI</sequence>
<dbReference type="Pfam" id="PF14610">
    <property type="entry name" value="Psg1"/>
    <property type="match status" value="1"/>
</dbReference>